<dbReference type="SUPFAM" id="SSF55008">
    <property type="entry name" value="HMA, heavy metal-associated domain"/>
    <property type="match status" value="1"/>
</dbReference>
<evidence type="ECO:0000313" key="3">
    <source>
        <dbReference type="Proteomes" id="UP000614027"/>
    </source>
</evidence>
<dbReference type="InterPro" id="IPR006121">
    <property type="entry name" value="HMA_dom"/>
</dbReference>
<dbReference type="CDD" id="cd00371">
    <property type="entry name" value="HMA"/>
    <property type="match status" value="1"/>
</dbReference>
<comment type="caution">
    <text evidence="2">The sequence shown here is derived from an EMBL/GenBank/DDBJ whole genome shotgun (WGS) entry which is preliminary data.</text>
</comment>
<name>A0A851M9N7_9DEND</name>
<dbReference type="PROSITE" id="PS50846">
    <property type="entry name" value="HMA_2"/>
    <property type="match status" value="1"/>
</dbReference>
<dbReference type="Proteomes" id="UP000614027">
    <property type="component" value="Unassembled WGS sequence"/>
</dbReference>
<feature type="non-terminal residue" evidence="2">
    <location>
        <position position="78"/>
    </location>
</feature>
<dbReference type="Pfam" id="PF00403">
    <property type="entry name" value="HMA"/>
    <property type="match status" value="1"/>
</dbReference>
<gene>
    <name evidence="2" type="primary">Ccs</name>
    <name evidence="2" type="ORF">CAMPRO_R14827</name>
</gene>
<feature type="non-terminal residue" evidence="2">
    <location>
        <position position="1"/>
    </location>
</feature>
<reference evidence="2" key="1">
    <citation type="submission" date="2019-09" db="EMBL/GenBank/DDBJ databases">
        <title>Bird 10,000 Genomes (B10K) Project - Family phase.</title>
        <authorList>
            <person name="Zhang G."/>
        </authorList>
    </citation>
    <scope>NUCLEOTIDE SEQUENCE</scope>
    <source>
        <strain evidence="2">B10K-DU-001-09</strain>
        <tissue evidence="2">Muscle</tissue>
    </source>
</reference>
<protein>
    <submittedName>
        <fullName evidence="2">CCS dismutase</fullName>
    </submittedName>
</protein>
<dbReference type="AlphaFoldDB" id="A0A851M9N7"/>
<sequence>LEFAVQMNCPGCADTVRAALEGTPGVTLLELLPQAQSVLVQTTLGAERVQELLENSGCKAVLKGMGGSPDGEGGPGGS</sequence>
<evidence type="ECO:0000313" key="2">
    <source>
        <dbReference type="EMBL" id="NXC24160.1"/>
    </source>
</evidence>
<proteinExistence type="predicted"/>
<organism evidence="2 3">
    <name type="scientific">Campylorhamphus procurvoides</name>
    <dbReference type="NCBI Taxonomy" id="190295"/>
    <lineage>
        <taxon>Eukaryota</taxon>
        <taxon>Metazoa</taxon>
        <taxon>Chordata</taxon>
        <taxon>Craniata</taxon>
        <taxon>Vertebrata</taxon>
        <taxon>Euteleostomi</taxon>
        <taxon>Archelosauria</taxon>
        <taxon>Archosauria</taxon>
        <taxon>Dinosauria</taxon>
        <taxon>Saurischia</taxon>
        <taxon>Theropoda</taxon>
        <taxon>Coelurosauria</taxon>
        <taxon>Aves</taxon>
        <taxon>Neognathae</taxon>
        <taxon>Neoaves</taxon>
        <taxon>Telluraves</taxon>
        <taxon>Australaves</taxon>
        <taxon>Passeriformes</taxon>
        <taxon>Dendrocolaptidae</taxon>
        <taxon>Campylorhamphus</taxon>
    </lineage>
</organism>
<dbReference type="InterPro" id="IPR036163">
    <property type="entry name" value="HMA_dom_sf"/>
</dbReference>
<accession>A0A851M9N7</accession>
<dbReference type="Gene3D" id="3.30.70.100">
    <property type="match status" value="1"/>
</dbReference>
<dbReference type="OrthoDB" id="2015551at2759"/>
<dbReference type="EMBL" id="WBMV01000401">
    <property type="protein sequence ID" value="NXC24160.1"/>
    <property type="molecule type" value="Genomic_DNA"/>
</dbReference>
<feature type="domain" description="HMA" evidence="1">
    <location>
        <begin position="1"/>
        <end position="61"/>
    </location>
</feature>
<evidence type="ECO:0000259" key="1">
    <source>
        <dbReference type="PROSITE" id="PS50846"/>
    </source>
</evidence>
<keyword evidence="3" id="KW-1185">Reference proteome</keyword>
<dbReference type="GO" id="GO:0046872">
    <property type="term" value="F:metal ion binding"/>
    <property type="evidence" value="ECO:0007669"/>
    <property type="project" value="InterPro"/>
</dbReference>